<proteinExistence type="predicted"/>
<keyword evidence="2" id="KW-1185">Reference proteome</keyword>
<sequence length="322" mass="34944">MQLSRVLPYDQPHEDEVLAAAAWTATSLDRLVIAETDALDFARAGRAAYVEFSQVQLQHRGVCDRAAAAVAELQGHPEAWPAVAEHAGMWVDNVGALLSHVLVPAAGDTSYPPPDELPPPEWQRLQEAHRLLAADAPSLVRWVSALAETIVLVVARGTGWLRLDLADALTASCPSDASVWQPSTPGHVVDRPLQFRLLPVLHSRYPMVTPMWPAPRTPGSVHYVLEDDGLGWQRCGSDTTGLLPVTSQVRHSIRRLAGLAAGIYDAQDPLLLRDDLDNDELTEYDDACAAALELLSAELGPAYLVLRDAHPVSPAQRSESVE</sequence>
<dbReference type="EMBL" id="BAAAQQ010000011">
    <property type="protein sequence ID" value="GAA2124818.1"/>
    <property type="molecule type" value="Genomic_DNA"/>
</dbReference>
<dbReference type="RefSeq" id="WP_344303752.1">
    <property type="nucleotide sequence ID" value="NZ_BAAAQQ010000011.1"/>
</dbReference>
<reference evidence="2" key="1">
    <citation type="journal article" date="2019" name="Int. J. Syst. Evol. Microbiol.">
        <title>The Global Catalogue of Microorganisms (GCM) 10K type strain sequencing project: providing services to taxonomists for standard genome sequencing and annotation.</title>
        <authorList>
            <consortium name="The Broad Institute Genomics Platform"/>
            <consortium name="The Broad Institute Genome Sequencing Center for Infectious Disease"/>
            <person name="Wu L."/>
            <person name="Ma J."/>
        </authorList>
    </citation>
    <scope>NUCLEOTIDE SEQUENCE [LARGE SCALE GENOMIC DNA]</scope>
    <source>
        <strain evidence="2">JCM 16021</strain>
    </source>
</reference>
<gene>
    <name evidence="1" type="ORF">GCM10009843_21870</name>
</gene>
<accession>A0ABP5K2R9</accession>
<comment type="caution">
    <text evidence="1">The sequence shown here is derived from an EMBL/GenBank/DDBJ whole genome shotgun (WGS) entry which is preliminary data.</text>
</comment>
<dbReference type="Proteomes" id="UP001500575">
    <property type="component" value="Unassembled WGS sequence"/>
</dbReference>
<evidence type="ECO:0000313" key="1">
    <source>
        <dbReference type="EMBL" id="GAA2124818.1"/>
    </source>
</evidence>
<organism evidence="1 2">
    <name type="scientific">Nocardioides bigeumensis</name>
    <dbReference type="NCBI Taxonomy" id="433657"/>
    <lineage>
        <taxon>Bacteria</taxon>
        <taxon>Bacillati</taxon>
        <taxon>Actinomycetota</taxon>
        <taxon>Actinomycetes</taxon>
        <taxon>Propionibacteriales</taxon>
        <taxon>Nocardioidaceae</taxon>
        <taxon>Nocardioides</taxon>
    </lineage>
</organism>
<name>A0ABP5K2R9_9ACTN</name>
<evidence type="ECO:0000313" key="2">
    <source>
        <dbReference type="Proteomes" id="UP001500575"/>
    </source>
</evidence>
<protein>
    <submittedName>
        <fullName evidence="1">Uncharacterized protein</fullName>
    </submittedName>
</protein>